<dbReference type="VEuPathDB" id="FungiDB:A1O9_11521"/>
<dbReference type="EMBL" id="AMGV01000018">
    <property type="protein sequence ID" value="KEF52281.1"/>
    <property type="molecule type" value="Genomic_DNA"/>
</dbReference>
<protein>
    <recommendedName>
        <fullName evidence="3">Arrestin-like N-terminal domain-containing protein</fullName>
    </recommendedName>
</protein>
<dbReference type="GeneID" id="25286419"/>
<evidence type="ECO:0008006" key="3">
    <source>
        <dbReference type="Google" id="ProtNLM"/>
    </source>
</evidence>
<sequence length="456" mass="50809">MGLQVEIVFTNGLALGSSVEPHFLGDAGIDGYIALTNQSDVAVDFDIILISLHGGRSEWYAVAFYHQAQKLLHLIDVKRPTDFIGAAGVGPASSPLKCFFHFEIPQYLNCELLGENAGYLRDLPASFSCGEGSIRRAVLQDRCEGDCHISYKVLVRALHGHEVIASCTQHVKLVPSSESRPPVCVADFPNEYALAKSKCLRTGFLGMHRSGEWRLEAGEPVSLILNQVTDRVFLPVSLTLTQMVRSRRSCHGEEPRDVASGVCTGALISSTFISSVPRQSVPTLSEVSNSTSLGRKIHVCARTKISVQFSRWGEAALTFHGEDFSSEVTRRWRSDALLTLGFPNDGYLVPTFESSLVSRRYKLMLDVHIAKPHRSNFRLTLPVQISYQKDRAHTDHPWSWFQEVESPPSLRTYTHLMKKPLYDDMGAGDLTIRIYPITFRARAGASRYPNSFLPRR</sequence>
<evidence type="ECO:0000313" key="2">
    <source>
        <dbReference type="Proteomes" id="UP000027920"/>
    </source>
</evidence>
<evidence type="ECO:0000313" key="1">
    <source>
        <dbReference type="EMBL" id="KEF52281.1"/>
    </source>
</evidence>
<accession>A0A072NXJ3</accession>
<keyword evidence="2" id="KW-1185">Reference proteome</keyword>
<gene>
    <name evidence="1" type="ORF">A1O9_11521</name>
</gene>
<dbReference type="OrthoDB" id="4129664at2759"/>
<name>A0A072NXJ3_9EURO</name>
<dbReference type="Proteomes" id="UP000027920">
    <property type="component" value="Unassembled WGS sequence"/>
</dbReference>
<dbReference type="HOGENOM" id="CLU_051202_0_0_1"/>
<proteinExistence type="predicted"/>
<dbReference type="AlphaFoldDB" id="A0A072NXJ3"/>
<comment type="caution">
    <text evidence="1">The sequence shown here is derived from an EMBL/GenBank/DDBJ whole genome shotgun (WGS) entry which is preliminary data.</text>
</comment>
<dbReference type="RefSeq" id="XP_013254871.1">
    <property type="nucleotide sequence ID" value="XM_013399417.1"/>
</dbReference>
<reference evidence="1 2" key="1">
    <citation type="submission" date="2013-03" db="EMBL/GenBank/DDBJ databases">
        <title>The Genome Sequence of Exophiala aquamarina CBS 119918.</title>
        <authorList>
            <consortium name="The Broad Institute Genomics Platform"/>
            <person name="Cuomo C."/>
            <person name="de Hoog S."/>
            <person name="Gorbushina A."/>
            <person name="Walker B."/>
            <person name="Young S.K."/>
            <person name="Zeng Q."/>
            <person name="Gargeya S."/>
            <person name="Fitzgerald M."/>
            <person name="Haas B."/>
            <person name="Abouelleil A."/>
            <person name="Allen A.W."/>
            <person name="Alvarado L."/>
            <person name="Arachchi H.M."/>
            <person name="Berlin A.M."/>
            <person name="Chapman S.B."/>
            <person name="Gainer-Dewar J."/>
            <person name="Goldberg J."/>
            <person name="Griggs A."/>
            <person name="Gujja S."/>
            <person name="Hansen M."/>
            <person name="Howarth C."/>
            <person name="Imamovic A."/>
            <person name="Ireland A."/>
            <person name="Larimer J."/>
            <person name="McCowan C."/>
            <person name="Murphy C."/>
            <person name="Pearson M."/>
            <person name="Poon T.W."/>
            <person name="Priest M."/>
            <person name="Roberts A."/>
            <person name="Saif S."/>
            <person name="Shea T."/>
            <person name="Sisk P."/>
            <person name="Sykes S."/>
            <person name="Wortman J."/>
            <person name="Nusbaum C."/>
            <person name="Birren B."/>
        </authorList>
    </citation>
    <scope>NUCLEOTIDE SEQUENCE [LARGE SCALE GENOMIC DNA]</scope>
    <source>
        <strain evidence="1 2">CBS 119918</strain>
    </source>
</reference>
<organism evidence="1 2">
    <name type="scientific">Exophiala aquamarina CBS 119918</name>
    <dbReference type="NCBI Taxonomy" id="1182545"/>
    <lineage>
        <taxon>Eukaryota</taxon>
        <taxon>Fungi</taxon>
        <taxon>Dikarya</taxon>
        <taxon>Ascomycota</taxon>
        <taxon>Pezizomycotina</taxon>
        <taxon>Eurotiomycetes</taxon>
        <taxon>Chaetothyriomycetidae</taxon>
        <taxon>Chaetothyriales</taxon>
        <taxon>Herpotrichiellaceae</taxon>
        <taxon>Exophiala</taxon>
    </lineage>
</organism>